<dbReference type="OrthoDB" id="7872359at2"/>
<dbReference type="AlphaFoldDB" id="A0A221K1X0"/>
<sequence>MRPSPLSALIAAQLMLVACTQFPELDAAVSKRAKAADYPALINVEPILARTENNGSAPEVIQSNLESRAAALRNRAARLKAGRVIDAPARTRLDQDPQTNR</sequence>
<evidence type="ECO:0000313" key="2">
    <source>
        <dbReference type="Proteomes" id="UP000199754"/>
    </source>
</evidence>
<protein>
    <recommendedName>
        <fullName evidence="3">Lipoprotein</fullName>
    </recommendedName>
</protein>
<organism evidence="1 2">
    <name type="scientific">Pseudosulfitobacter pseudonitzschiae</name>
    <dbReference type="NCBI Taxonomy" id="1402135"/>
    <lineage>
        <taxon>Bacteria</taxon>
        <taxon>Pseudomonadati</taxon>
        <taxon>Pseudomonadota</taxon>
        <taxon>Alphaproteobacteria</taxon>
        <taxon>Rhodobacterales</taxon>
        <taxon>Roseobacteraceae</taxon>
        <taxon>Pseudosulfitobacter</taxon>
    </lineage>
</organism>
<dbReference type="KEGG" id="spse:SULPSESMR1_02023"/>
<evidence type="ECO:0008006" key="3">
    <source>
        <dbReference type="Google" id="ProtNLM"/>
    </source>
</evidence>
<reference evidence="1 2" key="1">
    <citation type="submission" date="2017-07" db="EMBL/GenBank/DDBJ databases">
        <title>Genome Sequence of Sulfitobacter pseudonitzschiae Strain SMR1 Isolated from a culture of the Diatom Skeletonema marinoi.</title>
        <authorList>
            <person name="Topel M."/>
            <person name="Pinder M.I.M."/>
            <person name="Johansson O.N."/>
            <person name="Kourtchenko O."/>
            <person name="Godhe A."/>
            <person name="Clarke A.K."/>
        </authorList>
    </citation>
    <scope>NUCLEOTIDE SEQUENCE [LARGE SCALE GENOMIC DNA]</scope>
    <source>
        <strain evidence="1 2">SMR1</strain>
    </source>
</reference>
<dbReference type="PROSITE" id="PS51257">
    <property type="entry name" value="PROKAR_LIPOPROTEIN"/>
    <property type="match status" value="1"/>
</dbReference>
<gene>
    <name evidence="1" type="ORF">SULPSESMR1_02023</name>
</gene>
<dbReference type="Proteomes" id="UP000199754">
    <property type="component" value="Chromosome"/>
</dbReference>
<accession>A0A221K1X0</accession>
<evidence type="ECO:0000313" key="1">
    <source>
        <dbReference type="EMBL" id="ASM72827.1"/>
    </source>
</evidence>
<dbReference type="EMBL" id="CP022415">
    <property type="protein sequence ID" value="ASM72827.1"/>
    <property type="molecule type" value="Genomic_DNA"/>
</dbReference>
<keyword evidence="2" id="KW-1185">Reference proteome</keyword>
<name>A0A221K1X0_9RHOB</name>
<proteinExistence type="predicted"/>
<dbReference type="RefSeq" id="WP_089420682.1">
    <property type="nucleotide sequence ID" value="NZ_CP022415.1"/>
</dbReference>